<dbReference type="EMBL" id="BAABME010006761">
    <property type="protein sequence ID" value="GAA0169226.1"/>
    <property type="molecule type" value="Genomic_DNA"/>
</dbReference>
<sequence>MSTFNLAKKLKPARKAWNSFTIQVKYKFKNFSISKTIKNTKKHFISALHRIYSLIPHKIFDLLRSRRRCRYHLYHHRHCQQPRMKSFETVFVDQLFPNKSFDDEQINKVVKKTSSVASSSFSISLPEADDDKQVCSTTAKYVPKGVEILENKRGETSKSIDDNVHGLKLSLLSKFRGIDERAEDFIFKFKQDMKLESEKSILDYQEMLARGI</sequence>
<dbReference type="Proteomes" id="UP001454036">
    <property type="component" value="Unassembled WGS sequence"/>
</dbReference>
<proteinExistence type="predicted"/>
<comment type="caution">
    <text evidence="1">The sequence shown here is derived from an EMBL/GenBank/DDBJ whole genome shotgun (WGS) entry which is preliminary data.</text>
</comment>
<protein>
    <submittedName>
        <fullName evidence="1">Uncharacterized protein</fullName>
    </submittedName>
</protein>
<dbReference type="AlphaFoldDB" id="A0AAV3R0Y9"/>
<dbReference type="InterPro" id="IPR008480">
    <property type="entry name" value="DUF761_pln"/>
</dbReference>
<gene>
    <name evidence="1" type="ORF">LIER_23755</name>
</gene>
<evidence type="ECO:0000313" key="2">
    <source>
        <dbReference type="Proteomes" id="UP001454036"/>
    </source>
</evidence>
<organism evidence="1 2">
    <name type="scientific">Lithospermum erythrorhizon</name>
    <name type="common">Purple gromwell</name>
    <name type="synonym">Lithospermum officinale var. erythrorhizon</name>
    <dbReference type="NCBI Taxonomy" id="34254"/>
    <lineage>
        <taxon>Eukaryota</taxon>
        <taxon>Viridiplantae</taxon>
        <taxon>Streptophyta</taxon>
        <taxon>Embryophyta</taxon>
        <taxon>Tracheophyta</taxon>
        <taxon>Spermatophyta</taxon>
        <taxon>Magnoliopsida</taxon>
        <taxon>eudicotyledons</taxon>
        <taxon>Gunneridae</taxon>
        <taxon>Pentapetalae</taxon>
        <taxon>asterids</taxon>
        <taxon>lamiids</taxon>
        <taxon>Boraginales</taxon>
        <taxon>Boraginaceae</taxon>
        <taxon>Boraginoideae</taxon>
        <taxon>Lithospermeae</taxon>
        <taxon>Lithospermum</taxon>
    </lineage>
</organism>
<dbReference type="Pfam" id="PF05553">
    <property type="entry name" value="DUF761"/>
    <property type="match status" value="1"/>
</dbReference>
<evidence type="ECO:0000313" key="1">
    <source>
        <dbReference type="EMBL" id="GAA0169226.1"/>
    </source>
</evidence>
<accession>A0AAV3R0Y9</accession>
<reference evidence="1 2" key="1">
    <citation type="submission" date="2024-01" db="EMBL/GenBank/DDBJ databases">
        <title>The complete chloroplast genome sequence of Lithospermum erythrorhizon: insights into the phylogenetic relationship among Boraginaceae species and the maternal lineages of purple gromwells.</title>
        <authorList>
            <person name="Okada T."/>
            <person name="Watanabe K."/>
        </authorList>
    </citation>
    <scope>NUCLEOTIDE SEQUENCE [LARGE SCALE GENOMIC DNA]</scope>
</reference>
<name>A0AAV3R0Y9_LITER</name>
<keyword evidence="2" id="KW-1185">Reference proteome</keyword>